<comment type="caution">
    <text evidence="3">The sequence shown here is derived from an EMBL/GenBank/DDBJ whole genome shotgun (WGS) entry which is preliminary data.</text>
</comment>
<sequence length="164" mass="18032">MPLTSVTKDAAELTLTVVGDYPVPQKRLWDAFADPRQLERFWGPPAMPATFTRYDMKVGGRAEYFLTGPTGEKWSGSWKFTAVNPIRSFEAQDGEDNAEDENMPSSMKFAFEATPTGSRMTCVTKFSSVEAMEQTIPGMEEGLRAAIPQLDAVLAERSASAAHT</sequence>
<evidence type="ECO:0000256" key="1">
    <source>
        <dbReference type="ARBA" id="ARBA00006817"/>
    </source>
</evidence>
<proteinExistence type="inferred from homology"/>
<dbReference type="EMBL" id="SLWM01000022">
    <property type="protein sequence ID" value="TCO13547.1"/>
    <property type="molecule type" value="Genomic_DNA"/>
</dbReference>
<dbReference type="Proteomes" id="UP000295818">
    <property type="component" value="Unassembled WGS sequence"/>
</dbReference>
<gene>
    <name evidence="3" type="ORF">EV644_12222</name>
</gene>
<organism evidence="3 4">
    <name type="scientific">Kribbella orskensis</name>
    <dbReference type="NCBI Taxonomy" id="2512216"/>
    <lineage>
        <taxon>Bacteria</taxon>
        <taxon>Bacillati</taxon>
        <taxon>Actinomycetota</taxon>
        <taxon>Actinomycetes</taxon>
        <taxon>Propionibacteriales</taxon>
        <taxon>Kribbellaceae</taxon>
        <taxon>Kribbella</taxon>
    </lineage>
</organism>
<accession>A0ABY2BAA1</accession>
<feature type="domain" description="Activator of Hsp90 ATPase homologue 1/2-like C-terminal" evidence="2">
    <location>
        <begin position="23"/>
        <end position="154"/>
    </location>
</feature>
<keyword evidence="4" id="KW-1185">Reference proteome</keyword>
<name>A0ABY2BAA1_9ACTN</name>
<evidence type="ECO:0000313" key="4">
    <source>
        <dbReference type="Proteomes" id="UP000295818"/>
    </source>
</evidence>
<dbReference type="Pfam" id="PF08327">
    <property type="entry name" value="AHSA1"/>
    <property type="match status" value="1"/>
</dbReference>
<evidence type="ECO:0000313" key="3">
    <source>
        <dbReference type="EMBL" id="TCO13547.1"/>
    </source>
</evidence>
<dbReference type="SUPFAM" id="SSF55961">
    <property type="entry name" value="Bet v1-like"/>
    <property type="match status" value="1"/>
</dbReference>
<dbReference type="InterPro" id="IPR013538">
    <property type="entry name" value="ASHA1/2-like_C"/>
</dbReference>
<evidence type="ECO:0000259" key="2">
    <source>
        <dbReference type="Pfam" id="PF08327"/>
    </source>
</evidence>
<dbReference type="Gene3D" id="3.30.530.20">
    <property type="match status" value="1"/>
</dbReference>
<comment type="similarity">
    <text evidence="1">Belongs to the AHA1 family.</text>
</comment>
<dbReference type="CDD" id="cd07814">
    <property type="entry name" value="SRPBCC_CalC_Aha1-like"/>
    <property type="match status" value="1"/>
</dbReference>
<reference evidence="3 4" key="1">
    <citation type="journal article" date="2015" name="Stand. Genomic Sci.">
        <title>Genomic Encyclopedia of Bacterial and Archaeal Type Strains, Phase III: the genomes of soil and plant-associated and newly described type strains.</title>
        <authorList>
            <person name="Whitman W.B."/>
            <person name="Woyke T."/>
            <person name="Klenk H.P."/>
            <person name="Zhou Y."/>
            <person name="Lilburn T.G."/>
            <person name="Beck B.J."/>
            <person name="De Vos P."/>
            <person name="Vandamme P."/>
            <person name="Eisen J.A."/>
            <person name="Garrity G."/>
            <person name="Hugenholtz P."/>
            <person name="Kyrpides N.C."/>
        </authorList>
    </citation>
    <scope>NUCLEOTIDE SEQUENCE [LARGE SCALE GENOMIC DNA]</scope>
    <source>
        <strain evidence="3 4">VKM Ac-2538</strain>
    </source>
</reference>
<dbReference type="InterPro" id="IPR023393">
    <property type="entry name" value="START-like_dom_sf"/>
</dbReference>
<protein>
    <submittedName>
        <fullName evidence="3">Uncharacterized protein YndB with AHSA1/START domain</fullName>
    </submittedName>
</protein>